<accession>A0AAW0DIY2</accession>
<proteinExistence type="predicted"/>
<evidence type="ECO:0000313" key="2">
    <source>
        <dbReference type="Proteomes" id="UP001383192"/>
    </source>
</evidence>
<comment type="caution">
    <text evidence="1">The sequence shown here is derived from an EMBL/GenBank/DDBJ whole genome shotgun (WGS) entry which is preliminary data.</text>
</comment>
<name>A0AAW0DIY2_9AGAR</name>
<feature type="non-terminal residue" evidence="1">
    <location>
        <position position="71"/>
    </location>
</feature>
<dbReference type="Proteomes" id="UP001383192">
    <property type="component" value="Unassembled WGS sequence"/>
</dbReference>
<protein>
    <submittedName>
        <fullName evidence="1">Uncharacterized protein</fullName>
    </submittedName>
</protein>
<dbReference type="AlphaFoldDB" id="A0AAW0DIY2"/>
<keyword evidence="2" id="KW-1185">Reference proteome</keyword>
<evidence type="ECO:0000313" key="1">
    <source>
        <dbReference type="EMBL" id="KAK7051316.1"/>
    </source>
</evidence>
<sequence length="71" mass="7882">MQEWLEQPFNMPLDVLVVRGSGLGRSLDGDVEAALEMLEFEGPVKRIEWEGVIGGNQHSDLDSDDSLLARI</sequence>
<gene>
    <name evidence="1" type="ORF">VNI00_004816</name>
</gene>
<organism evidence="1 2">
    <name type="scientific">Paramarasmius palmivorus</name>
    <dbReference type="NCBI Taxonomy" id="297713"/>
    <lineage>
        <taxon>Eukaryota</taxon>
        <taxon>Fungi</taxon>
        <taxon>Dikarya</taxon>
        <taxon>Basidiomycota</taxon>
        <taxon>Agaricomycotina</taxon>
        <taxon>Agaricomycetes</taxon>
        <taxon>Agaricomycetidae</taxon>
        <taxon>Agaricales</taxon>
        <taxon>Marasmiineae</taxon>
        <taxon>Marasmiaceae</taxon>
        <taxon>Paramarasmius</taxon>
    </lineage>
</organism>
<dbReference type="EMBL" id="JAYKXP010000013">
    <property type="protein sequence ID" value="KAK7051316.1"/>
    <property type="molecule type" value="Genomic_DNA"/>
</dbReference>
<reference evidence="1 2" key="1">
    <citation type="submission" date="2024-01" db="EMBL/GenBank/DDBJ databases">
        <title>A draft genome for a cacao thread blight-causing isolate of Paramarasmius palmivorus.</title>
        <authorList>
            <person name="Baruah I.K."/>
            <person name="Bukari Y."/>
            <person name="Amoako-Attah I."/>
            <person name="Meinhardt L.W."/>
            <person name="Bailey B.A."/>
            <person name="Cohen S.P."/>
        </authorList>
    </citation>
    <scope>NUCLEOTIDE SEQUENCE [LARGE SCALE GENOMIC DNA]</scope>
    <source>
        <strain evidence="1 2">GH-12</strain>
    </source>
</reference>